<organism evidence="1 2">
    <name type="scientific">Brachionus plicatilis</name>
    <name type="common">Marine rotifer</name>
    <name type="synonym">Brachionus muelleri</name>
    <dbReference type="NCBI Taxonomy" id="10195"/>
    <lineage>
        <taxon>Eukaryota</taxon>
        <taxon>Metazoa</taxon>
        <taxon>Spiralia</taxon>
        <taxon>Gnathifera</taxon>
        <taxon>Rotifera</taxon>
        <taxon>Eurotatoria</taxon>
        <taxon>Monogononta</taxon>
        <taxon>Pseudotrocha</taxon>
        <taxon>Ploima</taxon>
        <taxon>Brachionidae</taxon>
        <taxon>Brachionus</taxon>
    </lineage>
</organism>
<gene>
    <name evidence="1" type="ORF">BpHYR1_031119</name>
</gene>
<comment type="caution">
    <text evidence="1">The sequence shown here is derived from an EMBL/GenBank/DDBJ whole genome shotgun (WGS) entry which is preliminary data.</text>
</comment>
<keyword evidence="2" id="KW-1185">Reference proteome</keyword>
<reference evidence="1 2" key="1">
    <citation type="journal article" date="2018" name="Sci. Rep.">
        <title>Genomic signatures of local adaptation to the degree of environmental predictability in rotifers.</title>
        <authorList>
            <person name="Franch-Gras L."/>
            <person name="Hahn C."/>
            <person name="Garcia-Roger E.M."/>
            <person name="Carmona M.J."/>
            <person name="Serra M."/>
            <person name="Gomez A."/>
        </authorList>
    </citation>
    <scope>NUCLEOTIDE SEQUENCE [LARGE SCALE GENOMIC DNA]</scope>
    <source>
        <strain evidence="1">HYR1</strain>
    </source>
</reference>
<evidence type="ECO:0000313" key="2">
    <source>
        <dbReference type="Proteomes" id="UP000276133"/>
    </source>
</evidence>
<name>A0A3M7RRP9_BRAPC</name>
<dbReference type="Proteomes" id="UP000276133">
    <property type="component" value="Unassembled WGS sequence"/>
</dbReference>
<accession>A0A3M7RRP9</accession>
<dbReference type="AlphaFoldDB" id="A0A3M7RRP9"/>
<sequence>MTKHLPDPVITAFIIQVVDFGLKSDRNMTYSNKINRAIKYLRFSDSFSKKQIIQLIITLMFNKYY</sequence>
<protein>
    <submittedName>
        <fullName evidence="1">Uncharacterized protein</fullName>
    </submittedName>
</protein>
<evidence type="ECO:0000313" key="1">
    <source>
        <dbReference type="EMBL" id="RNA26236.1"/>
    </source>
</evidence>
<proteinExistence type="predicted"/>
<dbReference type="EMBL" id="REGN01002773">
    <property type="protein sequence ID" value="RNA26236.1"/>
    <property type="molecule type" value="Genomic_DNA"/>
</dbReference>